<dbReference type="AlphaFoldDB" id="A0A1B6PC72"/>
<sequence length="85" mass="9665">MVTLPICFFIPLETIKITGQEGKENASSIRFFYPYSIRVVISCTPSYIVEPADLVVGAYRVLGTNVQESRLLIDYVWSKFKMVPD</sequence>
<reference evidence="2" key="2">
    <citation type="journal article" date="2018" name="Plant J.">
        <title>The Sorghum bicolor reference genome: improved assembly, gene annotations, a transcriptome atlas, and signatures of genome organization.</title>
        <authorList>
            <person name="McCormick R.F."/>
            <person name="Truong S.K."/>
            <person name="Sreedasyam A."/>
            <person name="Jenkins J."/>
            <person name="Shu S."/>
            <person name="Sims D."/>
            <person name="Kennedy M."/>
            <person name="Amirebrahimi M."/>
            <person name="Weers B.D."/>
            <person name="McKinley B."/>
            <person name="Mattison A."/>
            <person name="Morishige D.T."/>
            <person name="Grimwood J."/>
            <person name="Schmutz J."/>
            <person name="Mullet J.E."/>
        </authorList>
    </citation>
    <scope>NUCLEOTIDE SEQUENCE [LARGE SCALE GENOMIC DNA]</scope>
    <source>
        <strain evidence="2">cv. BTx623</strain>
    </source>
</reference>
<proteinExistence type="predicted"/>
<reference evidence="1 2" key="1">
    <citation type="journal article" date="2009" name="Nature">
        <title>The Sorghum bicolor genome and the diversification of grasses.</title>
        <authorList>
            <person name="Paterson A.H."/>
            <person name="Bowers J.E."/>
            <person name="Bruggmann R."/>
            <person name="Dubchak I."/>
            <person name="Grimwood J."/>
            <person name="Gundlach H."/>
            <person name="Haberer G."/>
            <person name="Hellsten U."/>
            <person name="Mitros T."/>
            <person name="Poliakov A."/>
            <person name="Schmutz J."/>
            <person name="Spannagl M."/>
            <person name="Tang H."/>
            <person name="Wang X."/>
            <person name="Wicker T."/>
            <person name="Bharti A.K."/>
            <person name="Chapman J."/>
            <person name="Feltus F.A."/>
            <person name="Gowik U."/>
            <person name="Grigoriev I.V."/>
            <person name="Lyons E."/>
            <person name="Maher C.A."/>
            <person name="Martis M."/>
            <person name="Narechania A."/>
            <person name="Otillar R.P."/>
            <person name="Penning B.W."/>
            <person name="Salamov A.A."/>
            <person name="Wang Y."/>
            <person name="Zhang L."/>
            <person name="Carpita N.C."/>
            <person name="Freeling M."/>
            <person name="Gingle A.R."/>
            <person name="Hash C.T."/>
            <person name="Keller B."/>
            <person name="Klein P."/>
            <person name="Kresovich S."/>
            <person name="McCann M.C."/>
            <person name="Ming R."/>
            <person name="Peterson D.G."/>
            <person name="Mehboob-ur-Rahman"/>
            <person name="Ware D."/>
            <person name="Westhoff P."/>
            <person name="Mayer K.F."/>
            <person name="Messing J."/>
            <person name="Rokhsar D.S."/>
        </authorList>
    </citation>
    <scope>NUCLEOTIDE SEQUENCE [LARGE SCALE GENOMIC DNA]</scope>
    <source>
        <strain evidence="2">cv. BTx623</strain>
    </source>
</reference>
<gene>
    <name evidence="1" type="ORF">SORBI_3008G074700</name>
</gene>
<dbReference type="Gramene" id="KXG23248">
    <property type="protein sequence ID" value="KXG23248"/>
    <property type="gene ID" value="SORBI_3008G074700"/>
</dbReference>
<dbReference type="Proteomes" id="UP000000768">
    <property type="component" value="Chromosome 8"/>
</dbReference>
<dbReference type="InParanoid" id="A0A1B6PC72"/>
<protein>
    <submittedName>
        <fullName evidence="1">Uncharacterized protein</fullName>
    </submittedName>
</protein>
<dbReference type="EMBL" id="CM000767">
    <property type="protein sequence ID" value="KXG23248.1"/>
    <property type="molecule type" value="Genomic_DNA"/>
</dbReference>
<keyword evidence="2" id="KW-1185">Reference proteome</keyword>
<accession>A0A1B6PC72</accession>
<name>A0A1B6PC72_SORBI</name>
<evidence type="ECO:0000313" key="1">
    <source>
        <dbReference type="EMBL" id="KXG23248.1"/>
    </source>
</evidence>
<evidence type="ECO:0000313" key="2">
    <source>
        <dbReference type="Proteomes" id="UP000000768"/>
    </source>
</evidence>
<organism evidence="1 2">
    <name type="scientific">Sorghum bicolor</name>
    <name type="common">Sorghum</name>
    <name type="synonym">Sorghum vulgare</name>
    <dbReference type="NCBI Taxonomy" id="4558"/>
    <lineage>
        <taxon>Eukaryota</taxon>
        <taxon>Viridiplantae</taxon>
        <taxon>Streptophyta</taxon>
        <taxon>Embryophyta</taxon>
        <taxon>Tracheophyta</taxon>
        <taxon>Spermatophyta</taxon>
        <taxon>Magnoliopsida</taxon>
        <taxon>Liliopsida</taxon>
        <taxon>Poales</taxon>
        <taxon>Poaceae</taxon>
        <taxon>PACMAD clade</taxon>
        <taxon>Panicoideae</taxon>
        <taxon>Andropogonodae</taxon>
        <taxon>Andropogoneae</taxon>
        <taxon>Sorghinae</taxon>
        <taxon>Sorghum</taxon>
    </lineage>
</organism>